<proteinExistence type="predicted"/>
<accession>A0AA47LSX4</accession>
<geneLocation type="plasmid" evidence="1 2">
    <name>unnamed</name>
</geneLocation>
<dbReference type="InterPro" id="IPR016084">
    <property type="entry name" value="Haem_Oase-like_multi-hlx"/>
</dbReference>
<protein>
    <submittedName>
        <fullName evidence="1">Iron-containing redox enzyme family protein</fullName>
    </submittedName>
</protein>
<name>A0AA47LSX4_9GAMM</name>
<dbReference type="SMART" id="SM01236">
    <property type="entry name" value="Haem_oxygenase_2"/>
    <property type="match status" value="1"/>
</dbReference>
<dbReference type="Gene3D" id="1.20.910.10">
    <property type="entry name" value="Heme oxygenase-like"/>
    <property type="match status" value="1"/>
</dbReference>
<dbReference type="AlphaFoldDB" id="A0AA47LSX4"/>
<dbReference type="EMBL" id="CP114589">
    <property type="protein sequence ID" value="WBA10365.1"/>
    <property type="molecule type" value="Genomic_DNA"/>
</dbReference>
<dbReference type="SUPFAM" id="SSF48613">
    <property type="entry name" value="Heme oxygenase-like"/>
    <property type="match status" value="1"/>
</dbReference>
<keyword evidence="1" id="KW-0614">Plasmid</keyword>
<evidence type="ECO:0000313" key="1">
    <source>
        <dbReference type="EMBL" id="WBA10365.1"/>
    </source>
</evidence>
<dbReference type="Proteomes" id="UP001164748">
    <property type="component" value="Plasmid unnamed"/>
</dbReference>
<evidence type="ECO:0000313" key="2">
    <source>
        <dbReference type="Proteomes" id="UP001164748"/>
    </source>
</evidence>
<dbReference type="Pfam" id="PF14518">
    <property type="entry name" value="Haem_oxygenas_2"/>
    <property type="match status" value="1"/>
</dbReference>
<reference evidence="1" key="1">
    <citation type="submission" date="2022-09" db="EMBL/GenBank/DDBJ databases">
        <authorList>
            <person name="Li Z.-J."/>
        </authorList>
    </citation>
    <scope>NUCLEOTIDE SEQUENCE</scope>
    <source>
        <strain evidence="1">TGB11</strain>
        <plasmid evidence="1">unnamed</plasmid>
    </source>
</reference>
<organism evidence="1 2">
    <name type="scientific">Salinivibrio kushneri</name>
    <dbReference type="NCBI Taxonomy" id="1908198"/>
    <lineage>
        <taxon>Bacteria</taxon>
        <taxon>Pseudomonadati</taxon>
        <taxon>Pseudomonadota</taxon>
        <taxon>Gammaproteobacteria</taxon>
        <taxon>Vibrionales</taxon>
        <taxon>Vibrionaceae</taxon>
        <taxon>Salinivibrio</taxon>
    </lineage>
</organism>
<gene>
    <name evidence="1" type="ORF">N8M53_13490</name>
</gene>
<dbReference type="RefSeq" id="WP_269580382.1">
    <property type="nucleotide sequence ID" value="NZ_CP114589.1"/>
</dbReference>
<sequence length="230" mass="25643">MDNQGFFHVLEKETAQARASMLSVPVIEACDDKAISLQTYTAFLVQAYHHVKHTVPLLMACGSRLPEHYEWLRQALGAYIEEEKGHHEWILDDLRACGFDAELAKANCGEGQVGLGIEMMVAYLYHQIDRKNPMALFGMVWVLEGTSVSIGGSMAALIQQMLSLPDTAMRYLTSHSTLDVEHIGYFADLMNKVTDPADQQAIIDSANRVYALYESMLRALPMTTTQTQVA</sequence>